<name>A0A2T3NXS0_9GAMM</name>
<gene>
    <name evidence="2" type="ORF">C9I98_03805</name>
</gene>
<organism evidence="2 3">
    <name type="scientific">Photobacterium sanctipauli</name>
    <dbReference type="NCBI Taxonomy" id="1342794"/>
    <lineage>
        <taxon>Bacteria</taxon>
        <taxon>Pseudomonadati</taxon>
        <taxon>Pseudomonadota</taxon>
        <taxon>Gammaproteobacteria</taxon>
        <taxon>Vibrionales</taxon>
        <taxon>Vibrionaceae</taxon>
        <taxon>Photobacterium</taxon>
    </lineage>
</organism>
<dbReference type="EMBL" id="PYMA01000002">
    <property type="protein sequence ID" value="PSW21084.1"/>
    <property type="molecule type" value="Genomic_DNA"/>
</dbReference>
<feature type="region of interest" description="Disordered" evidence="1">
    <location>
        <begin position="48"/>
        <end position="72"/>
    </location>
</feature>
<proteinExistence type="predicted"/>
<dbReference type="AlphaFoldDB" id="A0A2T3NXS0"/>
<protein>
    <submittedName>
        <fullName evidence="2">Uncharacterized protein</fullName>
    </submittedName>
</protein>
<evidence type="ECO:0000313" key="3">
    <source>
        <dbReference type="Proteomes" id="UP000241771"/>
    </source>
</evidence>
<evidence type="ECO:0000313" key="2">
    <source>
        <dbReference type="EMBL" id="PSW21084.1"/>
    </source>
</evidence>
<reference evidence="2 3" key="1">
    <citation type="submission" date="2018-01" db="EMBL/GenBank/DDBJ databases">
        <title>Whole genome sequencing of Histamine producing bacteria.</title>
        <authorList>
            <person name="Butler K."/>
        </authorList>
    </citation>
    <scope>NUCLEOTIDE SEQUENCE [LARGE SCALE GENOMIC DNA]</scope>
    <source>
        <strain evidence="2 3">DSM 100436</strain>
    </source>
</reference>
<dbReference type="Proteomes" id="UP000241771">
    <property type="component" value="Unassembled WGS sequence"/>
</dbReference>
<comment type="caution">
    <text evidence="2">The sequence shown here is derived from an EMBL/GenBank/DDBJ whole genome shotgun (WGS) entry which is preliminary data.</text>
</comment>
<keyword evidence="3" id="KW-1185">Reference proteome</keyword>
<accession>A0A2T3NXS0</accession>
<evidence type="ECO:0000256" key="1">
    <source>
        <dbReference type="SAM" id="MobiDB-lite"/>
    </source>
</evidence>
<sequence>MAFNCVSRLTAEGFMKHKRVTNRKIKQMMEEINHDGIFDSVVNADNDQSIREGKQQTPNEVPPNIQLDSENK</sequence>